<accession>A0A3G1KU79</accession>
<dbReference type="InterPro" id="IPR038385">
    <property type="entry name" value="Sua5/YwlC_C"/>
</dbReference>
<proteinExistence type="inferred from homology"/>
<dbReference type="Pfam" id="PF01300">
    <property type="entry name" value="Sua5_yciO_yrdC"/>
    <property type="match status" value="1"/>
</dbReference>
<feature type="binding site" evidence="14">
    <location>
        <position position="143"/>
    </location>
    <ligand>
        <name>L-threonine</name>
        <dbReference type="ChEBI" id="CHEBI:57926"/>
    </ligand>
</feature>
<dbReference type="EMBL" id="CP017634">
    <property type="protein sequence ID" value="ATW25990.1"/>
    <property type="molecule type" value="Genomic_DNA"/>
</dbReference>
<dbReference type="NCBIfam" id="TIGR00057">
    <property type="entry name" value="L-threonylcarbamoyladenylate synthase"/>
    <property type="match status" value="1"/>
</dbReference>
<evidence type="ECO:0000256" key="10">
    <source>
        <dbReference type="ARBA" id="ARBA00022840"/>
    </source>
</evidence>
<evidence type="ECO:0000256" key="2">
    <source>
        <dbReference type="ARBA" id="ARBA00007663"/>
    </source>
</evidence>
<sequence>METEYIIVDPLKPDQNALKKGARLLQQGEVVAFPTETVYGLGANALDVQAVKKIYLAKGRPSDNPLIVHVADREQLIPLVKEVPEKAYDLIDKFWPGPLTLIFPKSALVPGEVTAGLDTVAVRMPKHPVALALIKEANVPVAAPSANASGKPSPTEGKHVWADLNGKIPLVLDGGATKVGVESTVLDVTGDLPLILRPGGVTREELQSTIGPVEYDPGLTEKKVPRAPGMKYTHYSPEADVVLITGEAKERKEKMKRLFLHLTQEGKKVALLLSEETQKEMTGQIVPYYQEVLGSRQDLSGIAHRLFSAFRNCDLSGAEIILIEEFSHQGMGAAVMNRIRKAAGGVQDAPLTIDMGDLDD</sequence>
<dbReference type="PROSITE" id="PS51163">
    <property type="entry name" value="YRDC"/>
    <property type="match status" value="1"/>
</dbReference>
<dbReference type="InterPro" id="IPR017945">
    <property type="entry name" value="DHBP_synth_RibB-like_a/b_dom"/>
</dbReference>
<dbReference type="GO" id="GO:0061710">
    <property type="term" value="F:L-threonylcarbamoyladenylate synthase"/>
    <property type="evidence" value="ECO:0007669"/>
    <property type="project" value="UniProtKB-EC"/>
</dbReference>
<evidence type="ECO:0000256" key="4">
    <source>
        <dbReference type="ARBA" id="ARBA00015492"/>
    </source>
</evidence>
<comment type="similarity">
    <text evidence="2 13">Belongs to the SUA5 family.</text>
</comment>
<evidence type="ECO:0000256" key="5">
    <source>
        <dbReference type="ARBA" id="ARBA00022490"/>
    </source>
</evidence>
<evidence type="ECO:0000256" key="1">
    <source>
        <dbReference type="ARBA" id="ARBA00004496"/>
    </source>
</evidence>
<dbReference type="SUPFAM" id="SSF55821">
    <property type="entry name" value="YrdC/RibB"/>
    <property type="match status" value="1"/>
</dbReference>
<evidence type="ECO:0000256" key="13">
    <source>
        <dbReference type="PIRNR" id="PIRNR004930"/>
    </source>
</evidence>
<dbReference type="InterPro" id="IPR010923">
    <property type="entry name" value="T(6)A37_SUA5"/>
</dbReference>
<keyword evidence="5 13" id="KW-0963">Cytoplasm</keyword>
<keyword evidence="8 13" id="KW-0548">Nucleotidyltransferase</keyword>
<dbReference type="InterPro" id="IPR050156">
    <property type="entry name" value="TC-AMP_synthase_SUA5"/>
</dbReference>
<feature type="binding site" evidence="14">
    <location>
        <position position="123"/>
    </location>
    <ligand>
        <name>L-threonine</name>
        <dbReference type="ChEBI" id="CHEBI:57926"/>
    </ligand>
</feature>
<reference evidence="16 17" key="1">
    <citation type="submission" date="2016-10" db="EMBL/GenBank/DDBJ databases">
        <title>Complete Genome Sequence of Peptococcaceae strain DCMF.</title>
        <authorList>
            <person name="Edwards R.J."/>
            <person name="Holland S.I."/>
            <person name="Deshpande N.P."/>
            <person name="Wong Y.K."/>
            <person name="Ertan H."/>
            <person name="Manefield M."/>
            <person name="Russell T.L."/>
            <person name="Lee M.J."/>
        </authorList>
    </citation>
    <scope>NUCLEOTIDE SEQUENCE [LARGE SCALE GENOMIC DNA]</scope>
    <source>
        <strain evidence="16 17">DCMF</strain>
    </source>
</reference>
<dbReference type="AlphaFoldDB" id="A0A3G1KU79"/>
<feature type="binding site" evidence="14">
    <location>
        <position position="145"/>
    </location>
    <ligand>
        <name>ATP</name>
        <dbReference type="ChEBI" id="CHEBI:30616"/>
    </ligand>
</feature>
<comment type="subcellular location">
    <subcellularLocation>
        <location evidence="1 13">Cytoplasm</location>
    </subcellularLocation>
</comment>
<dbReference type="PANTHER" id="PTHR17490">
    <property type="entry name" value="SUA5"/>
    <property type="match status" value="1"/>
</dbReference>
<keyword evidence="17" id="KW-1185">Reference proteome</keyword>
<feature type="binding site" evidence="14">
    <location>
        <position position="37"/>
    </location>
    <ligand>
        <name>L-threonine</name>
        <dbReference type="ChEBI" id="CHEBI:57926"/>
    </ligand>
</feature>
<dbReference type="FunFam" id="3.90.870.10:FF:000008">
    <property type="entry name" value="Threonylcarbamoyl-AMP synthase"/>
    <property type="match status" value="1"/>
</dbReference>
<organism evidence="16 17">
    <name type="scientific">Formimonas warabiya</name>
    <dbReference type="NCBI Taxonomy" id="1761012"/>
    <lineage>
        <taxon>Bacteria</taxon>
        <taxon>Bacillati</taxon>
        <taxon>Bacillota</taxon>
        <taxon>Clostridia</taxon>
        <taxon>Eubacteriales</taxon>
        <taxon>Peptococcaceae</taxon>
        <taxon>Candidatus Formimonas</taxon>
    </lineage>
</organism>
<dbReference type="Proteomes" id="UP000323521">
    <property type="component" value="Chromosome"/>
</dbReference>
<keyword evidence="6 13" id="KW-0808">Transferase</keyword>
<feature type="binding site" evidence="14">
    <location>
        <position position="183"/>
    </location>
    <ligand>
        <name>L-threonine</name>
        <dbReference type="ChEBI" id="CHEBI:57926"/>
    </ligand>
</feature>
<gene>
    <name evidence="16" type="ORF">DCMF_15480</name>
</gene>
<feature type="binding site" evidence="14">
    <location>
        <position position="235"/>
    </location>
    <ligand>
        <name>ATP</name>
        <dbReference type="ChEBI" id="CHEBI:30616"/>
    </ligand>
</feature>
<feature type="binding site" evidence="14">
    <location>
        <position position="197"/>
    </location>
    <ligand>
        <name>ATP</name>
        <dbReference type="ChEBI" id="CHEBI:30616"/>
    </ligand>
</feature>
<feature type="binding site" evidence="14">
    <location>
        <position position="69"/>
    </location>
    <ligand>
        <name>L-threonine</name>
        <dbReference type="ChEBI" id="CHEBI:57926"/>
    </ligand>
</feature>
<feature type="binding site" evidence="14">
    <location>
        <position position="153"/>
    </location>
    <ligand>
        <name>ATP</name>
        <dbReference type="ChEBI" id="CHEBI:30616"/>
    </ligand>
</feature>
<dbReference type="Gene3D" id="3.90.870.10">
    <property type="entry name" value="DHBP synthase"/>
    <property type="match status" value="1"/>
</dbReference>
<dbReference type="KEGG" id="fwa:DCMF_15480"/>
<dbReference type="OrthoDB" id="9814580at2"/>
<dbReference type="PIRSF" id="PIRSF004930">
    <property type="entry name" value="Tln_factor_SUA5"/>
    <property type="match status" value="1"/>
</dbReference>
<evidence type="ECO:0000256" key="6">
    <source>
        <dbReference type="ARBA" id="ARBA00022679"/>
    </source>
</evidence>
<comment type="function">
    <text evidence="13">Required for the formation of a threonylcarbamoyl group on adenosine at position 37 (t(6)A37) in tRNAs that read codons beginning with adenine.</text>
</comment>
<dbReference type="Gene3D" id="3.40.50.11030">
    <property type="entry name" value="Threonylcarbamoyl-AMP synthase, C-terminal domain"/>
    <property type="match status" value="1"/>
</dbReference>
<evidence type="ECO:0000313" key="17">
    <source>
        <dbReference type="Proteomes" id="UP000323521"/>
    </source>
</evidence>
<dbReference type="GO" id="GO:0003725">
    <property type="term" value="F:double-stranded RNA binding"/>
    <property type="evidence" value="ECO:0007669"/>
    <property type="project" value="UniProtKB-UniRule"/>
</dbReference>
<dbReference type="RefSeq" id="WP_148135256.1">
    <property type="nucleotide sequence ID" value="NZ_CP017634.1"/>
</dbReference>
<evidence type="ECO:0000256" key="8">
    <source>
        <dbReference type="ARBA" id="ARBA00022695"/>
    </source>
</evidence>
<dbReference type="InterPro" id="IPR005145">
    <property type="entry name" value="Sua5_C"/>
</dbReference>
<evidence type="ECO:0000256" key="9">
    <source>
        <dbReference type="ARBA" id="ARBA00022741"/>
    </source>
</evidence>
<dbReference type="EC" id="2.7.7.87" evidence="3 13"/>
<protein>
    <recommendedName>
        <fullName evidence="4 13">Threonylcarbamoyl-AMP synthase</fullName>
        <shortName evidence="13">TC-AMP synthase</shortName>
        <ecNumber evidence="3 13">2.7.7.87</ecNumber>
    </recommendedName>
    <alternativeName>
        <fullName evidence="11 13">L-threonylcarbamoyladenylate synthase</fullName>
    </alternativeName>
</protein>
<dbReference type="GO" id="GO:0008033">
    <property type="term" value="P:tRNA processing"/>
    <property type="evidence" value="ECO:0007669"/>
    <property type="project" value="UniProtKB-KW"/>
</dbReference>
<keyword evidence="10 13" id="KW-0067">ATP-binding</keyword>
<evidence type="ECO:0000259" key="15">
    <source>
        <dbReference type="PROSITE" id="PS51163"/>
    </source>
</evidence>
<keyword evidence="9 13" id="KW-0547">Nucleotide-binding</keyword>
<dbReference type="Pfam" id="PF03481">
    <property type="entry name" value="Sua5_C"/>
    <property type="match status" value="1"/>
</dbReference>
<comment type="catalytic activity">
    <reaction evidence="12 13">
        <text>L-threonine + hydrogencarbonate + ATP = L-threonylcarbamoyladenylate + diphosphate + H2O</text>
        <dbReference type="Rhea" id="RHEA:36407"/>
        <dbReference type="ChEBI" id="CHEBI:15377"/>
        <dbReference type="ChEBI" id="CHEBI:17544"/>
        <dbReference type="ChEBI" id="CHEBI:30616"/>
        <dbReference type="ChEBI" id="CHEBI:33019"/>
        <dbReference type="ChEBI" id="CHEBI:57926"/>
        <dbReference type="ChEBI" id="CHEBI:73682"/>
        <dbReference type="EC" id="2.7.7.87"/>
    </reaction>
</comment>
<feature type="binding site" evidence="14">
    <location>
        <position position="119"/>
    </location>
    <ligand>
        <name>ATP</name>
        <dbReference type="ChEBI" id="CHEBI:30616"/>
    </ligand>
</feature>
<evidence type="ECO:0000256" key="12">
    <source>
        <dbReference type="ARBA" id="ARBA00048366"/>
    </source>
</evidence>
<dbReference type="PANTHER" id="PTHR17490:SF16">
    <property type="entry name" value="THREONYLCARBAMOYL-AMP SYNTHASE"/>
    <property type="match status" value="1"/>
</dbReference>
<evidence type="ECO:0000256" key="3">
    <source>
        <dbReference type="ARBA" id="ARBA00012584"/>
    </source>
</evidence>
<feature type="domain" description="YrdC-like" evidence="15">
    <location>
        <begin position="15"/>
        <end position="201"/>
    </location>
</feature>
<dbReference type="GO" id="GO:0005737">
    <property type="term" value="C:cytoplasm"/>
    <property type="evidence" value="ECO:0007669"/>
    <property type="project" value="UniProtKB-SubCell"/>
</dbReference>
<evidence type="ECO:0000313" key="16">
    <source>
        <dbReference type="EMBL" id="ATW25990.1"/>
    </source>
</evidence>
<dbReference type="GO" id="GO:0000049">
    <property type="term" value="F:tRNA binding"/>
    <property type="evidence" value="ECO:0007669"/>
    <property type="project" value="TreeGrafter"/>
</dbReference>
<evidence type="ECO:0000256" key="14">
    <source>
        <dbReference type="PIRSR" id="PIRSR004930-1"/>
    </source>
</evidence>
<dbReference type="GO" id="GO:0006450">
    <property type="term" value="P:regulation of translational fidelity"/>
    <property type="evidence" value="ECO:0007669"/>
    <property type="project" value="TreeGrafter"/>
</dbReference>
<feature type="binding site" evidence="14">
    <location>
        <position position="60"/>
    </location>
    <ligand>
        <name>ATP</name>
        <dbReference type="ChEBI" id="CHEBI:30616"/>
    </ligand>
</feature>
<evidence type="ECO:0000256" key="7">
    <source>
        <dbReference type="ARBA" id="ARBA00022694"/>
    </source>
</evidence>
<keyword evidence="7 13" id="KW-0819">tRNA processing</keyword>
<dbReference type="GO" id="GO:0005524">
    <property type="term" value="F:ATP binding"/>
    <property type="evidence" value="ECO:0007669"/>
    <property type="project" value="UniProtKB-UniRule"/>
</dbReference>
<dbReference type="InterPro" id="IPR006070">
    <property type="entry name" value="Sua5-like_dom"/>
</dbReference>
<feature type="binding site" evidence="14">
    <location>
        <position position="64"/>
    </location>
    <ligand>
        <name>ATP</name>
        <dbReference type="ChEBI" id="CHEBI:30616"/>
    </ligand>
</feature>
<name>A0A3G1KU79_FORW1</name>
<evidence type="ECO:0000256" key="11">
    <source>
        <dbReference type="ARBA" id="ARBA00029774"/>
    </source>
</evidence>